<keyword evidence="7" id="KW-0325">Glycoprotein</keyword>
<dbReference type="InterPro" id="IPR033379">
    <property type="entry name" value="Acid_Pase_AS"/>
</dbReference>
<comment type="catalytic activity">
    <reaction evidence="1">
        <text>a phosphate monoester + H2O = an alcohol + phosphate</text>
        <dbReference type="Rhea" id="RHEA:15017"/>
        <dbReference type="ChEBI" id="CHEBI:15377"/>
        <dbReference type="ChEBI" id="CHEBI:30879"/>
        <dbReference type="ChEBI" id="CHEBI:43474"/>
        <dbReference type="ChEBI" id="CHEBI:67140"/>
        <dbReference type="EC" id="3.1.3.2"/>
    </reaction>
</comment>
<dbReference type="STRING" id="28377.ENSACAP00000001266"/>
<dbReference type="CDD" id="cd07061">
    <property type="entry name" value="HP_HAP_like"/>
    <property type="match status" value="1"/>
</dbReference>
<dbReference type="GO" id="GO:0060168">
    <property type="term" value="P:positive regulation of adenosine receptor signaling pathway"/>
    <property type="evidence" value="ECO:0000318"/>
    <property type="project" value="GO_Central"/>
</dbReference>
<accession>G1K9C3</accession>
<evidence type="ECO:0000256" key="8">
    <source>
        <dbReference type="SAM" id="SignalP"/>
    </source>
</evidence>
<dbReference type="AlphaFoldDB" id="G1K9C3"/>
<reference evidence="9 10" key="1">
    <citation type="submission" date="2009-12" db="EMBL/GenBank/DDBJ databases">
        <title>The Genome Sequence of Anolis carolinensis (Green Anole Lizard).</title>
        <authorList>
            <consortium name="The Genome Sequencing Platform"/>
            <person name="Di Palma F."/>
            <person name="Alfoldi J."/>
            <person name="Heiman D."/>
            <person name="Young S."/>
            <person name="Grabherr M."/>
            <person name="Johnson J."/>
            <person name="Lander E.S."/>
            <person name="Lindblad-Toh K."/>
        </authorList>
    </citation>
    <scope>NUCLEOTIDE SEQUENCE [LARGE SCALE GENOMIC DNA]</scope>
    <source>
        <strain evidence="9 10">JBL SC #1</strain>
    </source>
</reference>
<dbReference type="EC" id="3.1.3.2" evidence="3"/>
<evidence type="ECO:0000256" key="4">
    <source>
        <dbReference type="ARBA" id="ARBA00022729"/>
    </source>
</evidence>
<dbReference type="GO" id="GO:0016791">
    <property type="term" value="F:phosphatase activity"/>
    <property type="evidence" value="ECO:0000318"/>
    <property type="project" value="GO_Central"/>
</dbReference>
<evidence type="ECO:0000313" key="9">
    <source>
        <dbReference type="Ensembl" id="ENSACAP00000001266.4"/>
    </source>
</evidence>
<evidence type="ECO:0000256" key="5">
    <source>
        <dbReference type="ARBA" id="ARBA00022801"/>
    </source>
</evidence>
<reference evidence="9" key="2">
    <citation type="submission" date="2025-08" db="UniProtKB">
        <authorList>
            <consortium name="Ensembl"/>
        </authorList>
    </citation>
    <scope>IDENTIFICATION</scope>
</reference>
<dbReference type="InterPro" id="IPR000560">
    <property type="entry name" value="His_Pase_clade-2"/>
</dbReference>
<dbReference type="Gene3D" id="3.40.50.1240">
    <property type="entry name" value="Phosphoglycerate mutase-like"/>
    <property type="match status" value="1"/>
</dbReference>
<organism evidence="9 10">
    <name type="scientific">Anolis carolinensis</name>
    <name type="common">Green anole</name>
    <name type="synonym">American chameleon</name>
    <dbReference type="NCBI Taxonomy" id="28377"/>
    <lineage>
        <taxon>Eukaryota</taxon>
        <taxon>Metazoa</taxon>
        <taxon>Chordata</taxon>
        <taxon>Craniata</taxon>
        <taxon>Vertebrata</taxon>
        <taxon>Euteleostomi</taxon>
        <taxon>Lepidosauria</taxon>
        <taxon>Squamata</taxon>
        <taxon>Bifurcata</taxon>
        <taxon>Unidentata</taxon>
        <taxon>Episquamata</taxon>
        <taxon>Toxicofera</taxon>
        <taxon>Iguania</taxon>
        <taxon>Dactyloidae</taxon>
        <taxon>Anolis</taxon>
    </lineage>
</organism>
<keyword evidence="6" id="KW-1015">Disulfide bond</keyword>
<keyword evidence="4 8" id="KW-0732">Signal</keyword>
<evidence type="ECO:0000256" key="2">
    <source>
        <dbReference type="ARBA" id="ARBA00005375"/>
    </source>
</evidence>
<dbReference type="GO" id="GO:0005886">
    <property type="term" value="C:plasma membrane"/>
    <property type="evidence" value="ECO:0000318"/>
    <property type="project" value="GO_Central"/>
</dbReference>
<protein>
    <recommendedName>
        <fullName evidence="3">acid phosphatase</fullName>
        <ecNumber evidence="3">3.1.3.2</ecNumber>
    </recommendedName>
</protein>
<dbReference type="InterPro" id="IPR029033">
    <property type="entry name" value="His_PPase_superfam"/>
</dbReference>
<dbReference type="PROSITE" id="PS00616">
    <property type="entry name" value="HIS_ACID_PHOSPHAT_1"/>
    <property type="match status" value="1"/>
</dbReference>
<dbReference type="eggNOG" id="KOG3720">
    <property type="taxonomic scope" value="Eukaryota"/>
</dbReference>
<evidence type="ECO:0000256" key="3">
    <source>
        <dbReference type="ARBA" id="ARBA00012646"/>
    </source>
</evidence>
<evidence type="ECO:0000256" key="1">
    <source>
        <dbReference type="ARBA" id="ARBA00000032"/>
    </source>
</evidence>
<sequence>MGGTSLTTSSKKLYSSLLSLLFFLLQSASGRELKFALLVYRHGDRSPVDNYPTDLHSESEWPQGFGQLTKIGIQQQYELGQYIKKRYSNFLSSTYKREEVLIHSTETDRTIMSAQANLAGLFPPSGDEIWNPELLWQPIPVHIVPKEHNPKLRYPIFHCPRYLKLLKETIVSSEFQLMLQPYQEFIKTISLHSGYNPETLAYFGNFKLWHVQDTLLCESIHNYTLPEWVTKDVMAKLDELTVMSVSVLFGLHKREEKAQLQGDSDLDMNPDAERPTVPMEETLDISTSSEPYISKPKITGTRKPVIANLRPGIAFP</sequence>
<evidence type="ECO:0000256" key="6">
    <source>
        <dbReference type="ARBA" id="ARBA00023157"/>
    </source>
</evidence>
<dbReference type="GO" id="GO:0003993">
    <property type="term" value="F:acid phosphatase activity"/>
    <property type="evidence" value="ECO:0007669"/>
    <property type="project" value="UniProtKB-EC"/>
</dbReference>
<gene>
    <name evidence="9" type="primary">acp3</name>
</gene>
<comment type="similarity">
    <text evidence="2">Belongs to the histidine acid phosphatase family.</text>
</comment>
<feature type="chain" id="PRO_5032561638" description="acid phosphatase" evidence="8">
    <location>
        <begin position="31"/>
        <end position="316"/>
    </location>
</feature>
<dbReference type="InterPro" id="IPR050645">
    <property type="entry name" value="Histidine_acid_phosphatase"/>
</dbReference>
<feature type="signal peptide" evidence="8">
    <location>
        <begin position="1"/>
        <end position="30"/>
    </location>
</feature>
<evidence type="ECO:0000256" key="7">
    <source>
        <dbReference type="ARBA" id="ARBA00023180"/>
    </source>
</evidence>
<dbReference type="Bgee" id="ENSACAG00000001334">
    <property type="expression patterns" value="Expressed in adrenal gland and 10 other cell types or tissues"/>
</dbReference>
<dbReference type="GO" id="GO:0051930">
    <property type="term" value="P:regulation of sensory perception of pain"/>
    <property type="evidence" value="ECO:0000318"/>
    <property type="project" value="GO_Central"/>
</dbReference>
<dbReference type="GeneTree" id="ENSGT00940000160450"/>
<keyword evidence="5" id="KW-0378">Hydrolase</keyword>
<reference evidence="9" key="3">
    <citation type="submission" date="2025-09" db="UniProtKB">
        <authorList>
            <consortium name="Ensembl"/>
        </authorList>
    </citation>
    <scope>IDENTIFICATION</scope>
</reference>
<dbReference type="HOGENOM" id="CLU_030431_1_1_1"/>
<dbReference type="PANTHER" id="PTHR11567">
    <property type="entry name" value="ACID PHOSPHATASE-RELATED"/>
    <property type="match status" value="1"/>
</dbReference>
<dbReference type="InParanoid" id="G1K9C3"/>
<dbReference type="Pfam" id="PF00328">
    <property type="entry name" value="His_Phos_2"/>
    <property type="match status" value="1"/>
</dbReference>
<evidence type="ECO:0000313" key="10">
    <source>
        <dbReference type="Proteomes" id="UP000001646"/>
    </source>
</evidence>
<dbReference type="PANTHER" id="PTHR11567:SF211">
    <property type="entry name" value="PROSTATIC ACID PHOSPHATASE"/>
    <property type="match status" value="1"/>
</dbReference>
<dbReference type="SUPFAM" id="SSF53254">
    <property type="entry name" value="Phosphoglycerate mutase-like"/>
    <property type="match status" value="1"/>
</dbReference>
<proteinExistence type="inferred from homology"/>
<dbReference type="Proteomes" id="UP000001646">
    <property type="component" value="Chromosome 6"/>
</dbReference>
<dbReference type="Ensembl" id="ENSACAT00000001299.4">
    <property type="protein sequence ID" value="ENSACAP00000001266.4"/>
    <property type="gene ID" value="ENSACAG00000001334.4"/>
</dbReference>
<name>G1K9C3_ANOCA</name>
<keyword evidence="10" id="KW-1185">Reference proteome</keyword>